<protein>
    <submittedName>
        <fullName evidence="6">Beta-ketoacyl synthase</fullName>
    </submittedName>
</protein>
<dbReference type="Pfam" id="PF00975">
    <property type="entry name" value="Thioesterase"/>
    <property type="match status" value="1"/>
</dbReference>
<dbReference type="SUPFAM" id="SSF53901">
    <property type="entry name" value="Thiolase-like"/>
    <property type="match status" value="1"/>
</dbReference>
<dbReference type="Pfam" id="PF02801">
    <property type="entry name" value="Ketoacyl-synt_C"/>
    <property type="match status" value="1"/>
</dbReference>
<dbReference type="PROSITE" id="PS52004">
    <property type="entry name" value="KS3_2"/>
    <property type="match status" value="1"/>
</dbReference>
<evidence type="ECO:0000259" key="5">
    <source>
        <dbReference type="PROSITE" id="PS52004"/>
    </source>
</evidence>
<dbReference type="PANTHER" id="PTHR43775">
    <property type="entry name" value="FATTY ACID SYNTHASE"/>
    <property type="match status" value="1"/>
</dbReference>
<dbReference type="FunFam" id="3.40.366.10:FF:000002">
    <property type="entry name" value="Probable polyketide synthase 2"/>
    <property type="match status" value="1"/>
</dbReference>
<feature type="domain" description="Ketosynthase family 3 (KS3)" evidence="5">
    <location>
        <begin position="1"/>
        <end position="426"/>
    </location>
</feature>
<dbReference type="Pfam" id="PF00698">
    <property type="entry name" value="Acyl_transf_1"/>
    <property type="match status" value="1"/>
</dbReference>
<dbReference type="PANTHER" id="PTHR43775:SF37">
    <property type="entry name" value="SI:DKEY-61P9.11"/>
    <property type="match status" value="1"/>
</dbReference>
<dbReference type="SMART" id="SM00825">
    <property type="entry name" value="PKS_KS"/>
    <property type="match status" value="1"/>
</dbReference>
<dbReference type="InterPro" id="IPR032821">
    <property type="entry name" value="PKS_assoc"/>
</dbReference>
<dbReference type="Pfam" id="PF00109">
    <property type="entry name" value="ketoacyl-synt"/>
    <property type="match status" value="1"/>
</dbReference>
<dbReference type="InterPro" id="IPR016039">
    <property type="entry name" value="Thiolase-like"/>
</dbReference>
<proteinExistence type="predicted"/>
<dbReference type="InterPro" id="IPR014043">
    <property type="entry name" value="Acyl_transferase_dom"/>
</dbReference>
<accession>A0A1D8TQ40</accession>
<dbReference type="Gene3D" id="3.40.366.10">
    <property type="entry name" value="Malonyl-Coenzyme A Acyl Carrier Protein, domain 2"/>
    <property type="match status" value="1"/>
</dbReference>
<dbReference type="InterPro" id="IPR036736">
    <property type="entry name" value="ACP-like_sf"/>
</dbReference>
<dbReference type="GO" id="GO:0006633">
    <property type="term" value="P:fatty acid biosynthetic process"/>
    <property type="evidence" value="ECO:0007669"/>
    <property type="project" value="InterPro"/>
</dbReference>
<dbReference type="InterPro" id="IPR016035">
    <property type="entry name" value="Acyl_Trfase/lysoPLipase"/>
</dbReference>
<dbReference type="RefSeq" id="WP_070392161.1">
    <property type="nucleotide sequence ID" value="NZ_CP017599.1"/>
</dbReference>
<dbReference type="SUPFAM" id="SSF55048">
    <property type="entry name" value="Probable ACP-binding domain of malonyl-CoA ACP transacylase"/>
    <property type="match status" value="1"/>
</dbReference>
<keyword evidence="1" id="KW-0596">Phosphopantetheine</keyword>
<keyword evidence="2" id="KW-0597">Phosphoprotein</keyword>
<evidence type="ECO:0000256" key="1">
    <source>
        <dbReference type="ARBA" id="ARBA00022450"/>
    </source>
</evidence>
<evidence type="ECO:0000313" key="7">
    <source>
        <dbReference type="Proteomes" id="UP000177870"/>
    </source>
</evidence>
<dbReference type="InterPro" id="IPR018201">
    <property type="entry name" value="Ketoacyl_synth_AS"/>
</dbReference>
<evidence type="ECO:0000256" key="2">
    <source>
        <dbReference type="ARBA" id="ARBA00022553"/>
    </source>
</evidence>
<dbReference type="EMBL" id="CP017599">
    <property type="protein sequence ID" value="AOW99682.1"/>
    <property type="molecule type" value="Genomic_DNA"/>
</dbReference>
<dbReference type="InterPro" id="IPR020841">
    <property type="entry name" value="PKS_Beta-ketoAc_synthase_dom"/>
</dbReference>
<dbReference type="InterPro" id="IPR016036">
    <property type="entry name" value="Malonyl_transacylase_ACP-bd"/>
</dbReference>
<dbReference type="FunFam" id="3.40.47.10:FF:000019">
    <property type="entry name" value="Polyketide synthase type I"/>
    <property type="match status" value="1"/>
</dbReference>
<dbReference type="InterPro" id="IPR001227">
    <property type="entry name" value="Ac_transferase_dom_sf"/>
</dbReference>
<keyword evidence="3" id="KW-0808">Transferase</keyword>
<dbReference type="Gene3D" id="3.40.47.10">
    <property type="match status" value="1"/>
</dbReference>
<dbReference type="InterPro" id="IPR014030">
    <property type="entry name" value="Ketoacyl_synth_N"/>
</dbReference>
<dbReference type="InterPro" id="IPR009081">
    <property type="entry name" value="PP-bd_ACP"/>
</dbReference>
<dbReference type="InterPro" id="IPR014031">
    <property type="entry name" value="Ketoacyl_synth_C"/>
</dbReference>
<gene>
    <name evidence="6" type="ORF">BJP34_09630</name>
</gene>
<dbReference type="SMART" id="SM00823">
    <property type="entry name" value="PKS_PP"/>
    <property type="match status" value="1"/>
</dbReference>
<evidence type="ECO:0000313" key="6">
    <source>
        <dbReference type="EMBL" id="AOW99682.1"/>
    </source>
</evidence>
<dbReference type="GO" id="GO:0004315">
    <property type="term" value="F:3-oxoacyl-[acyl-carrier-protein] synthase activity"/>
    <property type="evidence" value="ECO:0007669"/>
    <property type="project" value="InterPro"/>
</dbReference>
<dbReference type="GO" id="GO:0004312">
    <property type="term" value="F:fatty acid synthase activity"/>
    <property type="evidence" value="ECO:0007669"/>
    <property type="project" value="TreeGrafter"/>
</dbReference>
<dbReference type="Gene3D" id="3.40.50.1820">
    <property type="entry name" value="alpha/beta hydrolase"/>
    <property type="match status" value="1"/>
</dbReference>
<dbReference type="Pfam" id="PF16197">
    <property type="entry name" value="KAsynt_C_assoc"/>
    <property type="match status" value="1"/>
</dbReference>
<dbReference type="Pfam" id="PF00550">
    <property type="entry name" value="PP-binding"/>
    <property type="match status" value="1"/>
</dbReference>
<sequence>MEAIAIIGLGCRFPGARNPEEYWRLLCNGVDAITEVPADRWDIDAFYDPKPGTPGKMSTRWGGFLEQVDQFDPQFFGITPRETVYIDPQQRLLLEVAWEALDNAGQVIQKLAHSNTGVFVGISASDYHQRFQQGGYSVINAYMGTGNALSIAANRLSYLFDFRGPSMAIDTACSSSLVAVHLACQSLRSGESNLALAGGVNLLLSPELTIIFSQAQMMATDGRCKTFDARANGYVRGEGCGIVVLKRLEDAIRDNDNIIALIKGSALNQDGRSNGLTAPNGPSQEAVIRQALANAGVAPAQINYVEAHGTGTPLGDPIEAEALGAVLSQDRSPDNPCIIGSAKTNIGHLESAAGIAGLIKVALSLHHGKIPASLHFQTPNPYIPFDKLLLQVQQTLTPWPETDGLALAGLSSFGFGGTNAHIILGQALQGDEKFKKKKSVYPGISSSPYLLPLSARSPEALRAIAQEYQEFLAPAASGSTASLSDICYTASVRRSDHDHRLSLVFQNCEELTEGLEAFCSGETYSGLSWGRKQRNRRPKLVFVFSGQGPQWWGMGRELLSTEPVFSSTIEKCDGLLRSYANWSLLEELTANESTSRLAETEIAQPAIFALQVALAALWRSWGIEPKAIIGHSVGEVAAAHVAGALSLEDAVQVVFHRARFMQQGTGLGKMAAVQLSVAEAEELLAKYAGRLSIAAINSPTSLVLSGEAAALEEVLESLDQRQIFCKMMRVNYAFHSPQMEPFQEQLVRSLQGITPQTASIPIISTVTGLAHEGENFDGAYWGRNIREPVRFAGAIDQLIKTKHNLFVEISPHPVLGINISQCLKNSGKNGTVLPSLRRQQRERAVMLGSLGTLYSQGYPVDWSRRYPSGGQCVSLPSYPWQRSRYWLDVVPNSTEQESSGVTVTLSMPSELNGKSTPNHGVAPEAKPSLTRPKLLAAEPEERQGLLESYLTELLARVIGIGVSQLDLQQPLHSLGLDSIVGVELRNQIETDLEVVVPLEYFISLSIEDFITQVLLLVVKEAKSSPNQGTQGKPSTTDSMDSTNESSGTMNSSEKVVPQANLWVSCPKPNPQAKLRLFCFPYAGAGASIFRSWLELLPPEIEVCSIQLPGRENRLEEEPFTRLSPLIQALTPVLHPYLDIPFAFFGHSLGALISFELARELRKQNLPSPVHVFVSASSAPQLPDLNLPIHRLPDDEFIQSLGRLNGTPQETLDNPELMELFLPVLRADFAILETYFYSSADPLDCPITVFGGKSDPKVSDAELEAWRKQTQKDFTLQMFPGDHFFLKSHDQLLLDAIASQLSQPVKVMG</sequence>
<dbReference type="Gene3D" id="3.30.70.3290">
    <property type="match status" value="1"/>
</dbReference>
<dbReference type="CDD" id="cd00833">
    <property type="entry name" value="PKS"/>
    <property type="match status" value="1"/>
</dbReference>
<evidence type="ECO:0000256" key="3">
    <source>
        <dbReference type="ARBA" id="ARBA00022679"/>
    </source>
</evidence>
<dbReference type="Proteomes" id="UP000177870">
    <property type="component" value="Chromosome"/>
</dbReference>
<reference evidence="7" key="1">
    <citation type="submission" date="2016-10" db="EMBL/GenBank/DDBJ databases">
        <title>Comparative genomics uncovers the prolific and rare metabolic potential of the cyanobacterial genus Moorea.</title>
        <authorList>
            <person name="Leao T."/>
            <person name="Castelao G."/>
            <person name="Korobeynikov A."/>
            <person name="Monroe E.A."/>
            <person name="Podell S."/>
            <person name="Glukhov E."/>
            <person name="Allen E."/>
            <person name="Gerwick W.H."/>
            <person name="Gerwick L."/>
        </authorList>
    </citation>
    <scope>NUCLEOTIDE SEQUENCE [LARGE SCALE GENOMIC DNA]</scope>
    <source>
        <strain evidence="7">PAL-8-15-08-1</strain>
    </source>
</reference>
<evidence type="ECO:0000256" key="4">
    <source>
        <dbReference type="SAM" id="MobiDB-lite"/>
    </source>
</evidence>
<dbReference type="PROSITE" id="PS00606">
    <property type="entry name" value="KS3_1"/>
    <property type="match status" value="1"/>
</dbReference>
<dbReference type="PROSITE" id="PS00012">
    <property type="entry name" value="PHOSPHOPANTETHEINE"/>
    <property type="match status" value="1"/>
</dbReference>
<organism evidence="6 7">
    <name type="scientific">Moorena producens PAL-8-15-08-1</name>
    <dbReference type="NCBI Taxonomy" id="1458985"/>
    <lineage>
        <taxon>Bacteria</taxon>
        <taxon>Bacillati</taxon>
        <taxon>Cyanobacteriota</taxon>
        <taxon>Cyanophyceae</taxon>
        <taxon>Coleofasciculales</taxon>
        <taxon>Coleofasciculaceae</taxon>
        <taxon>Moorena</taxon>
    </lineage>
</organism>
<dbReference type="GO" id="GO:0031177">
    <property type="term" value="F:phosphopantetheine binding"/>
    <property type="evidence" value="ECO:0007669"/>
    <property type="project" value="InterPro"/>
</dbReference>
<name>A0A1D8TQ40_9CYAN</name>
<dbReference type="SUPFAM" id="SSF52151">
    <property type="entry name" value="FabD/lysophospholipase-like"/>
    <property type="match status" value="1"/>
</dbReference>
<dbReference type="KEGG" id="mpro:BJP34_09630"/>
<dbReference type="InterPro" id="IPR006162">
    <property type="entry name" value="Ppantetheine_attach_site"/>
</dbReference>
<dbReference type="SUPFAM" id="SSF53474">
    <property type="entry name" value="alpha/beta-Hydrolases"/>
    <property type="match status" value="1"/>
</dbReference>
<dbReference type="OrthoDB" id="499075at2"/>
<dbReference type="SUPFAM" id="SSF47336">
    <property type="entry name" value="ACP-like"/>
    <property type="match status" value="1"/>
</dbReference>
<dbReference type="Gene3D" id="1.10.1200.10">
    <property type="entry name" value="ACP-like"/>
    <property type="match status" value="1"/>
</dbReference>
<feature type="region of interest" description="Disordered" evidence="4">
    <location>
        <begin position="1024"/>
        <end position="1051"/>
    </location>
</feature>
<dbReference type="SMART" id="SM00827">
    <property type="entry name" value="PKS_AT"/>
    <property type="match status" value="1"/>
</dbReference>
<dbReference type="InterPro" id="IPR020806">
    <property type="entry name" value="PKS_PP-bd"/>
</dbReference>
<dbReference type="InterPro" id="IPR029058">
    <property type="entry name" value="AB_hydrolase_fold"/>
</dbReference>
<dbReference type="InterPro" id="IPR001031">
    <property type="entry name" value="Thioesterase"/>
</dbReference>
<dbReference type="InterPro" id="IPR050091">
    <property type="entry name" value="PKS_NRPS_Biosynth_Enz"/>
</dbReference>
<dbReference type="STRING" id="1458985.BJP34_09630"/>